<name>L8JJ01_9BACT</name>
<keyword evidence="2" id="KW-1185">Reference proteome</keyword>
<dbReference type="AlphaFoldDB" id="L8JJ01"/>
<dbReference type="OrthoDB" id="978404at2"/>
<dbReference type="RefSeq" id="WP_009582797.1">
    <property type="nucleotide sequence ID" value="NZ_AMZN01000089.1"/>
</dbReference>
<comment type="caution">
    <text evidence="1">The sequence shown here is derived from an EMBL/GenBank/DDBJ whole genome shotgun (WGS) entry which is preliminary data.</text>
</comment>
<dbReference type="EMBL" id="AMZN01000089">
    <property type="protein sequence ID" value="ELR68861.1"/>
    <property type="molecule type" value="Genomic_DNA"/>
</dbReference>
<dbReference type="STRING" id="1237149.C900_05687"/>
<dbReference type="Proteomes" id="UP000011135">
    <property type="component" value="Unassembled WGS sequence"/>
</dbReference>
<organism evidence="1 2">
    <name type="scientific">Fulvivirga imtechensis AK7</name>
    <dbReference type="NCBI Taxonomy" id="1237149"/>
    <lineage>
        <taxon>Bacteria</taxon>
        <taxon>Pseudomonadati</taxon>
        <taxon>Bacteroidota</taxon>
        <taxon>Cytophagia</taxon>
        <taxon>Cytophagales</taxon>
        <taxon>Fulvivirgaceae</taxon>
        <taxon>Fulvivirga</taxon>
    </lineage>
</organism>
<evidence type="ECO:0000313" key="2">
    <source>
        <dbReference type="Proteomes" id="UP000011135"/>
    </source>
</evidence>
<reference evidence="1 2" key="1">
    <citation type="submission" date="2012-12" db="EMBL/GenBank/DDBJ databases">
        <title>Genome assembly of Fulvivirga imtechensis AK7.</title>
        <authorList>
            <person name="Nupur N."/>
            <person name="Khatri I."/>
            <person name="Kumar R."/>
            <person name="Subramanian S."/>
            <person name="Pinnaka A."/>
        </authorList>
    </citation>
    <scope>NUCLEOTIDE SEQUENCE [LARGE SCALE GENOMIC DNA]</scope>
    <source>
        <strain evidence="1 2">AK7</strain>
    </source>
</reference>
<proteinExistence type="predicted"/>
<protein>
    <submittedName>
        <fullName evidence="1">Uncharacterized protein</fullName>
    </submittedName>
</protein>
<accession>L8JJ01</accession>
<evidence type="ECO:0000313" key="1">
    <source>
        <dbReference type="EMBL" id="ELR68861.1"/>
    </source>
</evidence>
<gene>
    <name evidence="1" type="ORF">C900_05687</name>
</gene>
<sequence length="340" mass="39489">MIPKKIRTEIENSSVITNIIGIKSTAHDWQNFTRTTFERIARRINQEVTRKVIDAPFLVKDFLLFGEHEFDNILFKYKLKNIEDFIEHLKGMNHQKPYSWISGKTLQGYWNGGDAKDKKLNVLLTFLGVNLQDWDDWKNHREESVNPATNASSNKLNDTLWLLRKHFVGHYYRYYQKTDNSPVLIKTPFIIREDPKDIVVVETKTMGHQYKSAYMIIRNGALYIECENMDWNEKESYIFNIGFETNAQVMIGVSNTLNRKGQAIAIKNVLVKQNQPFDYHTMSGVEVPFEHRFDPSSEEARVVSFFKNGSNIITTPYCYTLEELSSLASDKTSGVFEGKT</sequence>